<evidence type="ECO:0000256" key="1">
    <source>
        <dbReference type="SAM" id="MobiDB-lite"/>
    </source>
</evidence>
<accession>A0ABQ7ANA6</accession>
<sequence>MRQGNWTRVEISSSARHASPMPRLDHHRIGAPPEHHHHTPRFVGASIPKASTETELFFKA</sequence>
<protein>
    <submittedName>
        <fullName evidence="2">Uncharacterized protein</fullName>
    </submittedName>
</protein>
<evidence type="ECO:0000313" key="3">
    <source>
        <dbReference type="Proteomes" id="UP000266723"/>
    </source>
</evidence>
<dbReference type="EMBL" id="QGKV02001556">
    <property type="protein sequence ID" value="KAF3515609.1"/>
    <property type="molecule type" value="Genomic_DNA"/>
</dbReference>
<evidence type="ECO:0000313" key="2">
    <source>
        <dbReference type="EMBL" id="KAF3515609.1"/>
    </source>
</evidence>
<gene>
    <name evidence="2" type="ORF">DY000_02061178</name>
</gene>
<name>A0ABQ7ANA6_BRACR</name>
<reference evidence="2 3" key="1">
    <citation type="journal article" date="2020" name="BMC Genomics">
        <title>Intraspecific diversification of the crop wild relative Brassica cretica Lam. using demographic model selection.</title>
        <authorList>
            <person name="Kioukis A."/>
            <person name="Michalopoulou V.A."/>
            <person name="Briers L."/>
            <person name="Pirintsos S."/>
            <person name="Studholme D.J."/>
            <person name="Pavlidis P."/>
            <person name="Sarris P.F."/>
        </authorList>
    </citation>
    <scope>NUCLEOTIDE SEQUENCE [LARGE SCALE GENOMIC DNA]</scope>
    <source>
        <strain evidence="3">cv. PFS-1207/04</strain>
    </source>
</reference>
<organism evidence="2 3">
    <name type="scientific">Brassica cretica</name>
    <name type="common">Mustard</name>
    <dbReference type="NCBI Taxonomy" id="69181"/>
    <lineage>
        <taxon>Eukaryota</taxon>
        <taxon>Viridiplantae</taxon>
        <taxon>Streptophyta</taxon>
        <taxon>Embryophyta</taxon>
        <taxon>Tracheophyta</taxon>
        <taxon>Spermatophyta</taxon>
        <taxon>Magnoliopsida</taxon>
        <taxon>eudicotyledons</taxon>
        <taxon>Gunneridae</taxon>
        <taxon>Pentapetalae</taxon>
        <taxon>rosids</taxon>
        <taxon>malvids</taxon>
        <taxon>Brassicales</taxon>
        <taxon>Brassicaceae</taxon>
        <taxon>Brassiceae</taxon>
        <taxon>Brassica</taxon>
    </lineage>
</organism>
<dbReference type="Proteomes" id="UP000266723">
    <property type="component" value="Unassembled WGS sequence"/>
</dbReference>
<proteinExistence type="predicted"/>
<comment type="caution">
    <text evidence="2">The sequence shown here is derived from an EMBL/GenBank/DDBJ whole genome shotgun (WGS) entry which is preliminary data.</text>
</comment>
<keyword evidence="3" id="KW-1185">Reference proteome</keyword>
<feature type="compositionally biased region" description="Polar residues" evidence="1">
    <location>
        <begin position="1"/>
        <end position="16"/>
    </location>
</feature>
<feature type="region of interest" description="Disordered" evidence="1">
    <location>
        <begin position="1"/>
        <end position="41"/>
    </location>
</feature>